<dbReference type="EMBL" id="QGNW01001615">
    <property type="protein sequence ID" value="RVW35074.1"/>
    <property type="molecule type" value="Genomic_DNA"/>
</dbReference>
<dbReference type="InterPro" id="IPR038765">
    <property type="entry name" value="Papain-like_cys_pep_sf"/>
</dbReference>
<reference evidence="1 2" key="1">
    <citation type="journal article" date="2018" name="PLoS Genet.">
        <title>Population sequencing reveals clonal diversity and ancestral inbreeding in the grapevine cultivar Chardonnay.</title>
        <authorList>
            <person name="Roach M.J."/>
            <person name="Johnson D.L."/>
            <person name="Bohlmann J."/>
            <person name="van Vuuren H.J."/>
            <person name="Jones S.J."/>
            <person name="Pretorius I.S."/>
            <person name="Schmidt S.A."/>
            <person name="Borneman A.R."/>
        </authorList>
    </citation>
    <scope>NUCLEOTIDE SEQUENCE [LARGE SCALE GENOMIC DNA]</scope>
    <source>
        <strain evidence="2">cv. Chardonnay</strain>
        <tissue evidence="1">Leaf</tissue>
    </source>
</reference>
<name>A0A438DHW4_VITVI</name>
<sequence>MITYYLDPMACQPCDDLREIVNIVPRQPGSVECGYYVMRYMKEIIANPNQLTSKVYVIPFQFNGRKTYSEMEINEVRLDWTMLMTQLIITHA</sequence>
<evidence type="ECO:0000313" key="1">
    <source>
        <dbReference type="EMBL" id="RVW35074.1"/>
    </source>
</evidence>
<comment type="caution">
    <text evidence="1">The sequence shown here is derived from an EMBL/GenBank/DDBJ whole genome shotgun (WGS) entry which is preliminary data.</text>
</comment>
<dbReference type="Proteomes" id="UP000288805">
    <property type="component" value="Unassembled WGS sequence"/>
</dbReference>
<evidence type="ECO:0000313" key="2">
    <source>
        <dbReference type="Proteomes" id="UP000288805"/>
    </source>
</evidence>
<proteinExistence type="predicted"/>
<protein>
    <recommendedName>
        <fullName evidence="3">Ubiquitin-like protease family profile domain-containing protein</fullName>
    </recommendedName>
</protein>
<gene>
    <name evidence="1" type="ORF">CK203_079892</name>
</gene>
<dbReference type="SUPFAM" id="SSF54001">
    <property type="entry name" value="Cysteine proteinases"/>
    <property type="match status" value="1"/>
</dbReference>
<accession>A0A438DHW4</accession>
<evidence type="ECO:0008006" key="3">
    <source>
        <dbReference type="Google" id="ProtNLM"/>
    </source>
</evidence>
<dbReference type="Gene3D" id="1.10.418.20">
    <property type="match status" value="1"/>
</dbReference>
<organism evidence="1 2">
    <name type="scientific">Vitis vinifera</name>
    <name type="common">Grape</name>
    <dbReference type="NCBI Taxonomy" id="29760"/>
    <lineage>
        <taxon>Eukaryota</taxon>
        <taxon>Viridiplantae</taxon>
        <taxon>Streptophyta</taxon>
        <taxon>Embryophyta</taxon>
        <taxon>Tracheophyta</taxon>
        <taxon>Spermatophyta</taxon>
        <taxon>Magnoliopsida</taxon>
        <taxon>eudicotyledons</taxon>
        <taxon>Gunneridae</taxon>
        <taxon>Pentapetalae</taxon>
        <taxon>rosids</taxon>
        <taxon>Vitales</taxon>
        <taxon>Vitaceae</taxon>
        <taxon>Viteae</taxon>
        <taxon>Vitis</taxon>
    </lineage>
</organism>
<dbReference type="AlphaFoldDB" id="A0A438DHW4"/>